<feature type="transmembrane region" description="Helical" evidence="1">
    <location>
        <begin position="89"/>
        <end position="115"/>
    </location>
</feature>
<feature type="transmembrane region" description="Helical" evidence="1">
    <location>
        <begin position="17"/>
        <end position="36"/>
    </location>
</feature>
<sequence length="233" mass="25558">MRRVWLLATNVVREQRWFLLVMFAYITGITGMMLFAGDGREDDVLAVFKQVAAYGTFFSVVIAASLIQTDRKSRQIIAVLSKAVTRREYIAGMIGGVNLSTASYQAAVFASLFVLFRHAPIQTAVVMMLHLLVASLLVSVVTILFTTFLHPLLATGAAGMVLAAPIALEKMGWTWWARAMPAVALIKHALSFTLEQPLAVESGVLTLALAECVALWLLAGWIFERRDVTLAVE</sequence>
<evidence type="ECO:0000313" key="2">
    <source>
        <dbReference type="EMBL" id="MBI2677744.1"/>
    </source>
</evidence>
<name>A0A932ENX5_9BACT</name>
<evidence type="ECO:0000256" key="1">
    <source>
        <dbReference type="SAM" id="Phobius"/>
    </source>
</evidence>
<dbReference type="EMBL" id="JACPNR010000004">
    <property type="protein sequence ID" value="MBI2677744.1"/>
    <property type="molecule type" value="Genomic_DNA"/>
</dbReference>
<feature type="transmembrane region" description="Helical" evidence="1">
    <location>
        <begin position="204"/>
        <end position="223"/>
    </location>
</feature>
<proteinExistence type="predicted"/>
<protein>
    <submittedName>
        <fullName evidence="2">Uncharacterized protein</fullName>
    </submittedName>
</protein>
<feature type="transmembrane region" description="Helical" evidence="1">
    <location>
        <begin position="51"/>
        <end position="68"/>
    </location>
</feature>
<reference evidence="2" key="1">
    <citation type="submission" date="2020-07" db="EMBL/GenBank/DDBJ databases">
        <title>Huge and variable diversity of episymbiotic CPR bacteria and DPANN archaea in groundwater ecosystems.</title>
        <authorList>
            <person name="He C.Y."/>
            <person name="Keren R."/>
            <person name="Whittaker M."/>
            <person name="Farag I.F."/>
            <person name="Doudna J."/>
            <person name="Cate J.H.D."/>
            <person name="Banfield J.F."/>
        </authorList>
    </citation>
    <scope>NUCLEOTIDE SEQUENCE</scope>
    <source>
        <strain evidence="2">NC_groundwater_580_Pr5_B-0.1um_64_19</strain>
    </source>
</reference>
<gene>
    <name evidence="2" type="ORF">HYX28_03080</name>
</gene>
<organism evidence="2 3">
    <name type="scientific">Candidatus Korobacter versatilis</name>
    <dbReference type="NCBI Taxonomy" id="658062"/>
    <lineage>
        <taxon>Bacteria</taxon>
        <taxon>Pseudomonadati</taxon>
        <taxon>Acidobacteriota</taxon>
        <taxon>Terriglobia</taxon>
        <taxon>Terriglobales</taxon>
        <taxon>Candidatus Korobacteraceae</taxon>
        <taxon>Candidatus Korobacter</taxon>
    </lineage>
</organism>
<keyword evidence="1" id="KW-0812">Transmembrane</keyword>
<dbReference type="AlphaFoldDB" id="A0A932ENX5"/>
<accession>A0A932ENX5</accession>
<keyword evidence="1" id="KW-1133">Transmembrane helix</keyword>
<evidence type="ECO:0000313" key="3">
    <source>
        <dbReference type="Proteomes" id="UP000779809"/>
    </source>
</evidence>
<feature type="transmembrane region" description="Helical" evidence="1">
    <location>
        <begin position="152"/>
        <end position="168"/>
    </location>
</feature>
<comment type="caution">
    <text evidence="2">The sequence shown here is derived from an EMBL/GenBank/DDBJ whole genome shotgun (WGS) entry which is preliminary data.</text>
</comment>
<keyword evidence="1" id="KW-0472">Membrane</keyword>
<dbReference type="Proteomes" id="UP000779809">
    <property type="component" value="Unassembled WGS sequence"/>
</dbReference>
<feature type="transmembrane region" description="Helical" evidence="1">
    <location>
        <begin position="121"/>
        <end position="145"/>
    </location>
</feature>